<protein>
    <submittedName>
        <fullName evidence="2">Uncharacterized protein</fullName>
    </submittedName>
</protein>
<organism evidence="2 3">
    <name type="scientific">Hymenobacter lapidiphilus</name>
    <dbReference type="NCBI Taxonomy" id="2608003"/>
    <lineage>
        <taxon>Bacteria</taxon>
        <taxon>Pseudomonadati</taxon>
        <taxon>Bacteroidota</taxon>
        <taxon>Cytophagia</taxon>
        <taxon>Cytophagales</taxon>
        <taxon>Hymenobacteraceae</taxon>
        <taxon>Hymenobacter</taxon>
    </lineage>
</organism>
<dbReference type="Proteomes" id="UP000565521">
    <property type="component" value="Unassembled WGS sequence"/>
</dbReference>
<keyword evidence="3" id="KW-1185">Reference proteome</keyword>
<gene>
    <name evidence="2" type="ORF">HW554_18540</name>
</gene>
<accession>A0A7Y7U7W7</accession>
<comment type="caution">
    <text evidence="2">The sequence shown here is derived from an EMBL/GenBank/DDBJ whole genome shotgun (WGS) entry which is preliminary data.</text>
</comment>
<sequence>MSEILSQQQAADGIIYPHPDADRFTVGGIAYVATQELTVARQRILQRFSVELAADTSISAIIDLVNSSWDHSNAGRIADGIHGIGKLRDALDMIGTNRLRDVEICALFFNAPGEDPGLYEHSAQQAKVAAWGGVAAGFFTRRAFALLTAPSTAYPPAPGPPPPAGTPPPAPTPTPAGP</sequence>
<name>A0A7Y7U7W7_9BACT</name>
<evidence type="ECO:0000313" key="3">
    <source>
        <dbReference type="Proteomes" id="UP000565521"/>
    </source>
</evidence>
<feature type="region of interest" description="Disordered" evidence="1">
    <location>
        <begin position="150"/>
        <end position="178"/>
    </location>
</feature>
<evidence type="ECO:0000313" key="2">
    <source>
        <dbReference type="EMBL" id="NVO33209.1"/>
    </source>
</evidence>
<dbReference type="EMBL" id="JABKAU010000054">
    <property type="protein sequence ID" value="NVO33209.1"/>
    <property type="molecule type" value="Genomic_DNA"/>
</dbReference>
<feature type="compositionally biased region" description="Pro residues" evidence="1">
    <location>
        <begin position="153"/>
        <end position="178"/>
    </location>
</feature>
<proteinExistence type="predicted"/>
<dbReference type="AlphaFoldDB" id="A0A7Y7U7W7"/>
<evidence type="ECO:0000256" key="1">
    <source>
        <dbReference type="SAM" id="MobiDB-lite"/>
    </source>
</evidence>
<reference evidence="2 3" key="1">
    <citation type="submission" date="2020-05" db="EMBL/GenBank/DDBJ databases">
        <title>Hymenobacter terrestris sp. nov. and Hymenobacter lapidiphilus sp. nov., isolated from regoliths in Antarctica.</title>
        <authorList>
            <person name="Sedlacek I."/>
            <person name="Pantucek R."/>
            <person name="Zeman M."/>
            <person name="Holochova P."/>
            <person name="Kralova S."/>
            <person name="Stankova E."/>
            <person name="Sedo O."/>
            <person name="Micenkova L."/>
            <person name="Svec P."/>
            <person name="Gupta V."/>
            <person name="Sood U."/>
            <person name="Korpole U.S."/>
            <person name="Lal R."/>
        </authorList>
    </citation>
    <scope>NUCLEOTIDE SEQUENCE [LARGE SCALE GENOMIC DNA]</scope>
    <source>
        <strain evidence="2 3">P5342</strain>
    </source>
</reference>
<dbReference type="RefSeq" id="WP_176910041.1">
    <property type="nucleotide sequence ID" value="NZ_JABKAU010000054.1"/>
</dbReference>